<gene>
    <name evidence="1" type="ORF">AAW00_04915</name>
</gene>
<dbReference type="PATRIC" id="fig|1581420.6.peg.990"/>
<dbReference type="InterPro" id="IPR009387">
    <property type="entry name" value="HigB-2"/>
</dbReference>
<reference evidence="1 2" key="1">
    <citation type="submission" date="2015-04" db="EMBL/GenBank/DDBJ databases">
        <title>The draft genome sequence of Erythrobacter luteus KA37.</title>
        <authorList>
            <person name="Zhuang L."/>
            <person name="Liu Y."/>
            <person name="Shao Z."/>
        </authorList>
    </citation>
    <scope>NUCLEOTIDE SEQUENCE [LARGE SCALE GENOMIC DNA]</scope>
    <source>
        <strain evidence="1 2">KA37</strain>
    </source>
</reference>
<dbReference type="AlphaFoldDB" id="A0A0G9N002"/>
<protein>
    <submittedName>
        <fullName evidence="1">RelE cytotoxic translational repressor of toxin-antitoxin stability system</fullName>
    </submittedName>
</protein>
<proteinExistence type="predicted"/>
<dbReference type="PIRSF" id="PIRSF039032">
    <property type="entry name" value="HigB-2"/>
    <property type="match status" value="1"/>
</dbReference>
<comment type="caution">
    <text evidence="1">The sequence shown here is derived from an EMBL/GenBank/DDBJ whole genome shotgun (WGS) entry which is preliminary data.</text>
</comment>
<organism evidence="1 2">
    <name type="scientific">Aurantiacibacter luteus</name>
    <dbReference type="NCBI Taxonomy" id="1581420"/>
    <lineage>
        <taxon>Bacteria</taxon>
        <taxon>Pseudomonadati</taxon>
        <taxon>Pseudomonadota</taxon>
        <taxon>Alphaproteobacteria</taxon>
        <taxon>Sphingomonadales</taxon>
        <taxon>Erythrobacteraceae</taxon>
        <taxon>Aurantiacibacter</taxon>
    </lineage>
</organism>
<keyword evidence="2" id="KW-1185">Reference proteome</keyword>
<dbReference type="EMBL" id="LBHB01000001">
    <property type="protein sequence ID" value="KLE36114.1"/>
    <property type="molecule type" value="Genomic_DNA"/>
</dbReference>
<dbReference type="RefSeq" id="WP_047003547.1">
    <property type="nucleotide sequence ID" value="NZ_LBHB01000001.1"/>
</dbReference>
<name>A0A0G9N002_9SPHN</name>
<dbReference type="STRING" id="1581420.AAW00_04915"/>
<sequence length="112" mass="11946">MQTVIETESYLRATKDAGMSVDEMVAAVDLVADNPEAGDVMQGTGGVRKARLAGRGKGKSGGYRIVWYFGGSDIPVFLLTVFGKDEKANLTQGERNALRSFTGTLRGSLSAR</sequence>
<dbReference type="Pfam" id="PF06296">
    <property type="entry name" value="RelE"/>
    <property type="match status" value="1"/>
</dbReference>
<dbReference type="Proteomes" id="UP000053464">
    <property type="component" value="Unassembled WGS sequence"/>
</dbReference>
<evidence type="ECO:0000313" key="2">
    <source>
        <dbReference type="Proteomes" id="UP000053464"/>
    </source>
</evidence>
<dbReference type="OrthoDB" id="9812066at2"/>
<accession>A0A0G9N002</accession>
<evidence type="ECO:0000313" key="1">
    <source>
        <dbReference type="EMBL" id="KLE36114.1"/>
    </source>
</evidence>